<dbReference type="NCBIfam" id="NF008171">
    <property type="entry name" value="PRK10918.1"/>
    <property type="match status" value="1"/>
</dbReference>
<comment type="subunit">
    <text evidence="3 7">The complex is composed of two ATP-binding proteins (PstB), two transmembrane proteins (PstC and PstA) and a solute-binding protein (PstS).</text>
</comment>
<feature type="chain" id="PRO_5009285242" description="Phosphate-binding protein PstS" evidence="8">
    <location>
        <begin position="24"/>
        <end position="354"/>
    </location>
</feature>
<evidence type="ECO:0000313" key="10">
    <source>
        <dbReference type="EMBL" id="SEF64364.1"/>
    </source>
</evidence>
<dbReference type="CDD" id="cd13565">
    <property type="entry name" value="PBP2_PstS"/>
    <property type="match status" value="1"/>
</dbReference>
<dbReference type="OrthoDB" id="9801510at2"/>
<dbReference type="AlphaFoldDB" id="A0A1H5TNK5"/>
<comment type="function">
    <text evidence="1 7">Part of the ABC transporter complex PstSACB involved in phosphate import.</text>
</comment>
<sequence>MRLHFFHALAAATALLCATIATAADITGAGATFPYPVYAKWADRYHKETGIRLNYQSIGSGGGIKQIKARTVDFGASDKPLTREDLEKDGLTQFPTVLGGVVPITNLEGIGEGQIKLTGKVLADIFLGKIKRWDDASIAALNEDIVLPASNIAIVHRADGSGTTFLFTDYLSKVSPEWKAKVGAATSVAWPIGTGGKGNEGVANFVKRIKNSIGYVEAAYVKQNKLHYVQLQNLAGHYVLPTEESFRASAANAEWDKDSGFYEILTNKPGSGSWPITGATFVLMHKSQSKPAHAMQVLKFFEWAYAHGNHTALELDYIPLPDNLVALIKTSWEANIKDKDGRAIYTVSASANSP</sequence>
<dbReference type="EMBL" id="FNUX01000005">
    <property type="protein sequence ID" value="SEF64364.1"/>
    <property type="molecule type" value="Genomic_DNA"/>
</dbReference>
<evidence type="ECO:0000256" key="8">
    <source>
        <dbReference type="SAM" id="SignalP"/>
    </source>
</evidence>
<comment type="similarity">
    <text evidence="2 7">Belongs to the PstS family.</text>
</comment>
<evidence type="ECO:0000256" key="2">
    <source>
        <dbReference type="ARBA" id="ARBA00008725"/>
    </source>
</evidence>
<dbReference type="PANTHER" id="PTHR42996">
    <property type="entry name" value="PHOSPHATE-BINDING PROTEIN PSTS"/>
    <property type="match status" value="1"/>
</dbReference>
<dbReference type="GO" id="GO:0043190">
    <property type="term" value="C:ATP-binding cassette (ABC) transporter complex"/>
    <property type="evidence" value="ECO:0007669"/>
    <property type="project" value="InterPro"/>
</dbReference>
<feature type="domain" description="PBP" evidence="9">
    <location>
        <begin position="22"/>
        <end position="304"/>
    </location>
</feature>
<dbReference type="GO" id="GO:0035435">
    <property type="term" value="P:phosphate ion transmembrane transport"/>
    <property type="evidence" value="ECO:0007669"/>
    <property type="project" value="InterPro"/>
</dbReference>
<evidence type="ECO:0000259" key="9">
    <source>
        <dbReference type="Pfam" id="PF12849"/>
    </source>
</evidence>
<dbReference type="InterPro" id="IPR050962">
    <property type="entry name" value="Phosphate-bind_PstS"/>
</dbReference>
<dbReference type="NCBIfam" id="TIGR00975">
    <property type="entry name" value="3a0107s03"/>
    <property type="match status" value="1"/>
</dbReference>
<evidence type="ECO:0000256" key="6">
    <source>
        <dbReference type="ARBA" id="ARBA00022592"/>
    </source>
</evidence>
<dbReference type="Proteomes" id="UP000236753">
    <property type="component" value="Unassembled WGS sequence"/>
</dbReference>
<dbReference type="InterPro" id="IPR005673">
    <property type="entry name" value="ABC_phos-bd_PstS"/>
</dbReference>
<evidence type="ECO:0000256" key="1">
    <source>
        <dbReference type="ARBA" id="ARBA00002841"/>
    </source>
</evidence>
<organism evidence="10 11">
    <name type="scientific">Nitrosomonas ureae</name>
    <dbReference type="NCBI Taxonomy" id="44577"/>
    <lineage>
        <taxon>Bacteria</taxon>
        <taxon>Pseudomonadati</taxon>
        <taxon>Pseudomonadota</taxon>
        <taxon>Betaproteobacteria</taxon>
        <taxon>Nitrosomonadales</taxon>
        <taxon>Nitrosomonadaceae</taxon>
        <taxon>Nitrosomonas</taxon>
    </lineage>
</organism>
<name>A0A1H5TNK5_9PROT</name>
<evidence type="ECO:0000256" key="4">
    <source>
        <dbReference type="ARBA" id="ARBA00021889"/>
    </source>
</evidence>
<dbReference type="PANTHER" id="PTHR42996:SF1">
    <property type="entry name" value="PHOSPHATE-BINDING PROTEIN PSTS"/>
    <property type="match status" value="1"/>
</dbReference>
<dbReference type="InterPro" id="IPR024370">
    <property type="entry name" value="PBP_domain"/>
</dbReference>
<evidence type="ECO:0000256" key="5">
    <source>
        <dbReference type="ARBA" id="ARBA00022448"/>
    </source>
</evidence>
<evidence type="ECO:0000256" key="7">
    <source>
        <dbReference type="PIRNR" id="PIRNR002756"/>
    </source>
</evidence>
<gene>
    <name evidence="10" type="ORF">SAMN05216334_10580</name>
</gene>
<proteinExistence type="inferred from homology"/>
<keyword evidence="8" id="KW-0732">Signal</keyword>
<protein>
    <recommendedName>
        <fullName evidence="4 7">Phosphate-binding protein PstS</fullName>
    </recommendedName>
</protein>
<dbReference type="Pfam" id="PF12849">
    <property type="entry name" value="PBP_like_2"/>
    <property type="match status" value="1"/>
</dbReference>
<keyword evidence="5 7" id="KW-0813">Transport</keyword>
<feature type="signal peptide" evidence="8">
    <location>
        <begin position="1"/>
        <end position="23"/>
    </location>
</feature>
<evidence type="ECO:0000256" key="3">
    <source>
        <dbReference type="ARBA" id="ARBA00011529"/>
    </source>
</evidence>
<dbReference type="GO" id="GO:0042301">
    <property type="term" value="F:phosphate ion binding"/>
    <property type="evidence" value="ECO:0007669"/>
    <property type="project" value="InterPro"/>
</dbReference>
<evidence type="ECO:0000313" key="11">
    <source>
        <dbReference type="Proteomes" id="UP000236753"/>
    </source>
</evidence>
<dbReference type="PIRSF" id="PIRSF002756">
    <property type="entry name" value="PstS"/>
    <property type="match status" value="1"/>
</dbReference>
<dbReference type="Gene3D" id="3.40.190.10">
    <property type="entry name" value="Periplasmic binding protein-like II"/>
    <property type="match status" value="2"/>
</dbReference>
<dbReference type="SUPFAM" id="SSF53850">
    <property type="entry name" value="Periplasmic binding protein-like II"/>
    <property type="match status" value="1"/>
</dbReference>
<keyword evidence="6 7" id="KW-0592">Phosphate transport</keyword>
<reference evidence="10 11" key="1">
    <citation type="submission" date="2016-10" db="EMBL/GenBank/DDBJ databases">
        <authorList>
            <person name="de Groot N.N."/>
        </authorList>
    </citation>
    <scope>NUCLEOTIDE SEQUENCE [LARGE SCALE GENOMIC DNA]</scope>
    <source>
        <strain evidence="10 11">Nm13</strain>
    </source>
</reference>
<accession>A0A1H5TNK5</accession>
<dbReference type="RefSeq" id="WP_103965879.1">
    <property type="nucleotide sequence ID" value="NZ_FNUX01000005.1"/>
</dbReference>